<evidence type="ECO:0000313" key="2">
    <source>
        <dbReference type="Proteomes" id="UP000465112"/>
    </source>
</evidence>
<evidence type="ECO:0000313" key="1">
    <source>
        <dbReference type="EMBL" id="KAF1392212.1"/>
    </source>
</evidence>
<accession>A0A6A5FPW4</accession>
<reference evidence="1 2" key="1">
    <citation type="submission" date="2019-06" db="EMBL/GenBank/DDBJ databases">
        <title>A chromosome-scale genome assembly of the European perch, Perca fluviatilis.</title>
        <authorList>
            <person name="Roques C."/>
            <person name="Zahm M."/>
            <person name="Cabau C."/>
            <person name="Klopp C."/>
            <person name="Bouchez O."/>
            <person name="Donnadieu C."/>
            <person name="Kuhl H."/>
            <person name="Gislard M."/>
            <person name="Guendouz S."/>
            <person name="Journot L."/>
            <person name="Haffray P."/>
            <person name="Bestin A."/>
            <person name="Morvezen R."/>
            <person name="Feron R."/>
            <person name="Wen M."/>
            <person name="Jouanno E."/>
            <person name="Herpin A."/>
            <person name="Schartl M."/>
            <person name="Postlethwait J."/>
            <person name="Schaerlinger B."/>
            <person name="Chardard D."/>
            <person name="Lecocq T."/>
            <person name="Poncet C."/>
            <person name="Jaffrelo L."/>
            <person name="Lampietro C."/>
            <person name="Guiguen Y."/>
        </authorList>
    </citation>
    <scope>NUCLEOTIDE SEQUENCE [LARGE SCALE GENOMIC DNA]</scope>
    <source>
        <tissue evidence="1">Blood</tissue>
    </source>
</reference>
<dbReference type="EMBL" id="VHII01000004">
    <property type="protein sequence ID" value="KAF1392212.1"/>
    <property type="molecule type" value="Genomic_DNA"/>
</dbReference>
<protein>
    <submittedName>
        <fullName evidence="1">Uncharacterized protein</fullName>
    </submittedName>
</protein>
<gene>
    <name evidence="1" type="ORF">PFLUV_G00050240</name>
</gene>
<keyword evidence="2" id="KW-1185">Reference proteome</keyword>
<dbReference type="AlphaFoldDB" id="A0A6A5FPW4"/>
<dbReference type="Proteomes" id="UP000465112">
    <property type="component" value="Chromosome 4"/>
</dbReference>
<name>A0A6A5FPW4_PERFL</name>
<sequence length="100" mass="11732">MECLGDHVRLHKAAAQMRKRSEETAHVYQLWKVSQPDVTLREKRNLNRTGCWRRAGRLQGGVHSGSTRYTEELRYSTRYYNLYLTTHSNKVGQFSDFGLQ</sequence>
<organism evidence="1 2">
    <name type="scientific">Perca fluviatilis</name>
    <name type="common">European perch</name>
    <dbReference type="NCBI Taxonomy" id="8168"/>
    <lineage>
        <taxon>Eukaryota</taxon>
        <taxon>Metazoa</taxon>
        <taxon>Chordata</taxon>
        <taxon>Craniata</taxon>
        <taxon>Vertebrata</taxon>
        <taxon>Euteleostomi</taxon>
        <taxon>Actinopterygii</taxon>
        <taxon>Neopterygii</taxon>
        <taxon>Teleostei</taxon>
        <taxon>Neoteleostei</taxon>
        <taxon>Acanthomorphata</taxon>
        <taxon>Eupercaria</taxon>
        <taxon>Perciformes</taxon>
        <taxon>Percoidei</taxon>
        <taxon>Percidae</taxon>
        <taxon>Percinae</taxon>
        <taxon>Perca</taxon>
    </lineage>
</organism>
<proteinExistence type="predicted"/>
<comment type="caution">
    <text evidence="1">The sequence shown here is derived from an EMBL/GenBank/DDBJ whole genome shotgun (WGS) entry which is preliminary data.</text>
</comment>